<dbReference type="Pfam" id="PF08275">
    <property type="entry name" value="DNAG_N"/>
    <property type="match status" value="1"/>
</dbReference>
<dbReference type="Pfam" id="PF13155">
    <property type="entry name" value="Toprim_2"/>
    <property type="match status" value="1"/>
</dbReference>
<evidence type="ECO:0000259" key="15">
    <source>
        <dbReference type="PROSITE" id="PS50880"/>
    </source>
</evidence>
<comment type="subunit">
    <text evidence="12">Monomer. Interacts with DnaB.</text>
</comment>
<dbReference type="InterPro" id="IPR030846">
    <property type="entry name" value="DnaG_bac"/>
</dbReference>
<keyword evidence="1 12" id="KW-0240">DNA-directed RNA polymerase</keyword>
<dbReference type="SUPFAM" id="SSF56731">
    <property type="entry name" value="DNA primase core"/>
    <property type="match status" value="1"/>
</dbReference>
<dbReference type="GO" id="GO:0005737">
    <property type="term" value="C:cytoplasm"/>
    <property type="evidence" value="ECO:0007669"/>
    <property type="project" value="TreeGrafter"/>
</dbReference>
<dbReference type="STRING" id="1797589.A2784_00345"/>
<dbReference type="InterPro" id="IPR037068">
    <property type="entry name" value="DNA_primase_core_N_sf"/>
</dbReference>
<evidence type="ECO:0000256" key="7">
    <source>
        <dbReference type="ARBA" id="ARBA00022771"/>
    </source>
</evidence>
<evidence type="ECO:0000256" key="9">
    <source>
        <dbReference type="ARBA" id="ARBA00022842"/>
    </source>
</evidence>
<dbReference type="SMART" id="SM00493">
    <property type="entry name" value="TOPRIM"/>
    <property type="match status" value="1"/>
</dbReference>
<name>A0A1G1VUD8_9BACT</name>
<dbReference type="InterPro" id="IPR006171">
    <property type="entry name" value="TOPRIM_dom"/>
</dbReference>
<dbReference type="HAMAP" id="MF_00974">
    <property type="entry name" value="DNA_primase_DnaG"/>
    <property type="match status" value="1"/>
</dbReference>
<evidence type="ECO:0000256" key="14">
    <source>
        <dbReference type="PIRSR" id="PIRSR002811-1"/>
    </source>
</evidence>
<evidence type="ECO:0000313" key="17">
    <source>
        <dbReference type="Proteomes" id="UP000177324"/>
    </source>
</evidence>
<dbReference type="SMART" id="SM00400">
    <property type="entry name" value="ZnF_CHCC"/>
    <property type="match status" value="1"/>
</dbReference>
<dbReference type="GO" id="GO:0003899">
    <property type="term" value="F:DNA-directed RNA polymerase activity"/>
    <property type="evidence" value="ECO:0007669"/>
    <property type="project" value="UniProtKB-UniRule"/>
</dbReference>
<dbReference type="SUPFAM" id="SSF57783">
    <property type="entry name" value="Zinc beta-ribbon"/>
    <property type="match status" value="1"/>
</dbReference>
<dbReference type="Pfam" id="PF01807">
    <property type="entry name" value="Zn_ribbon_DnaG"/>
    <property type="match status" value="1"/>
</dbReference>
<dbReference type="InterPro" id="IPR050219">
    <property type="entry name" value="DnaG_primase"/>
</dbReference>
<feature type="zinc finger region" description="CHC2-type" evidence="12 14">
    <location>
        <begin position="35"/>
        <end position="59"/>
    </location>
</feature>
<feature type="domain" description="Toprim" evidence="15">
    <location>
        <begin position="258"/>
        <end position="339"/>
    </location>
</feature>
<evidence type="ECO:0000256" key="13">
    <source>
        <dbReference type="PIRNR" id="PIRNR002811"/>
    </source>
</evidence>
<comment type="domain">
    <text evidence="12">Contains an N-terminal zinc-binding domain, a central core domain that contains the primase activity, and a C-terminal DnaB-binding domain.</text>
</comment>
<gene>
    <name evidence="12" type="primary">dnaG</name>
    <name evidence="16" type="ORF">A2784_00345</name>
</gene>
<dbReference type="GO" id="GO:0003677">
    <property type="term" value="F:DNA binding"/>
    <property type="evidence" value="ECO:0007669"/>
    <property type="project" value="UniProtKB-KW"/>
</dbReference>
<keyword evidence="11 12" id="KW-0804">Transcription</keyword>
<comment type="function">
    <text evidence="12 13">RNA polymerase that catalyzes the synthesis of short RNA molecules used as primers for DNA polymerase during DNA replication.</text>
</comment>
<dbReference type="NCBIfam" id="TIGR01391">
    <property type="entry name" value="dnaG"/>
    <property type="match status" value="1"/>
</dbReference>
<dbReference type="InterPro" id="IPR006295">
    <property type="entry name" value="DNA_primase_DnaG"/>
</dbReference>
<dbReference type="PIRSF" id="PIRSF002811">
    <property type="entry name" value="DnaG"/>
    <property type="match status" value="1"/>
</dbReference>
<dbReference type="InterPro" id="IPR002694">
    <property type="entry name" value="Znf_CHC2"/>
</dbReference>
<keyword evidence="9" id="KW-0460">Magnesium</keyword>
<comment type="similarity">
    <text evidence="12 13">Belongs to the DnaG primase family.</text>
</comment>
<evidence type="ECO:0000313" key="16">
    <source>
        <dbReference type="EMBL" id="OGY19016.1"/>
    </source>
</evidence>
<dbReference type="InterPro" id="IPR013264">
    <property type="entry name" value="DNAG_N"/>
</dbReference>
<keyword evidence="4 12" id="KW-0548">Nucleotidyltransferase</keyword>
<dbReference type="FunFam" id="3.90.980.10:FF:000001">
    <property type="entry name" value="DNA primase"/>
    <property type="match status" value="1"/>
</dbReference>
<dbReference type="Gene3D" id="3.90.580.10">
    <property type="entry name" value="Zinc finger, CHC2-type domain"/>
    <property type="match status" value="1"/>
</dbReference>
<evidence type="ECO:0000256" key="5">
    <source>
        <dbReference type="ARBA" id="ARBA00022705"/>
    </source>
</evidence>
<dbReference type="Pfam" id="PF10410">
    <property type="entry name" value="DnaB_bind"/>
    <property type="match status" value="1"/>
</dbReference>
<comment type="caution">
    <text evidence="16">The sequence shown here is derived from an EMBL/GenBank/DDBJ whole genome shotgun (WGS) entry which is preliminary data.</text>
</comment>
<dbReference type="Gene3D" id="3.40.1360.10">
    <property type="match status" value="1"/>
</dbReference>
<dbReference type="AlphaFoldDB" id="A0A1G1VUD8"/>
<comment type="catalytic activity">
    <reaction evidence="12">
        <text>ssDNA + n NTP = ssDNA/pppN(pN)n-1 hybrid + (n-1) diphosphate.</text>
        <dbReference type="EC" id="2.7.7.101"/>
    </reaction>
</comment>
<dbReference type="FunFam" id="3.90.580.10:FF:000001">
    <property type="entry name" value="DNA primase"/>
    <property type="match status" value="1"/>
</dbReference>
<keyword evidence="6 12" id="KW-0479">Metal-binding</keyword>
<dbReference type="PROSITE" id="PS50880">
    <property type="entry name" value="TOPRIM"/>
    <property type="match status" value="1"/>
</dbReference>
<keyword evidence="3 12" id="KW-0808">Transferase</keyword>
<evidence type="ECO:0000256" key="4">
    <source>
        <dbReference type="ARBA" id="ARBA00022695"/>
    </source>
</evidence>
<evidence type="ECO:0000256" key="3">
    <source>
        <dbReference type="ARBA" id="ARBA00022679"/>
    </source>
</evidence>
<evidence type="ECO:0000256" key="12">
    <source>
        <dbReference type="HAMAP-Rule" id="MF_00974"/>
    </source>
</evidence>
<dbReference type="GO" id="GO:1990077">
    <property type="term" value="C:primosome complex"/>
    <property type="evidence" value="ECO:0007669"/>
    <property type="project" value="UniProtKB-KW"/>
</dbReference>
<evidence type="ECO:0000256" key="8">
    <source>
        <dbReference type="ARBA" id="ARBA00022833"/>
    </source>
</evidence>
<proteinExistence type="inferred from homology"/>
<evidence type="ECO:0000256" key="6">
    <source>
        <dbReference type="ARBA" id="ARBA00022723"/>
    </source>
</evidence>
<evidence type="ECO:0000256" key="2">
    <source>
        <dbReference type="ARBA" id="ARBA00022515"/>
    </source>
</evidence>
<dbReference type="Gene3D" id="3.90.980.10">
    <property type="entry name" value="DNA primase, catalytic core, N-terminal domain"/>
    <property type="match status" value="1"/>
</dbReference>
<dbReference type="GO" id="GO:0000428">
    <property type="term" value="C:DNA-directed RNA polymerase complex"/>
    <property type="evidence" value="ECO:0007669"/>
    <property type="project" value="UniProtKB-KW"/>
</dbReference>
<sequence length="579" mass="65308">MDSQVEEIKRKIDIVQVIGEKVKLVKGGRNFKGLCPFHSEKTPSFMVSPELQIYRCFGCSKGGDVISFLEEFEGMEFVEALEYLANRAGVRLVRRAGREEKSEREKYWEINHLAAEFYHYVLTSHKVGEEARRYLKNRGLTNEAIKVFKLGYAPQSWEETQNFLVKKKGYRTEELEKTGLVIKGERGYYDRFRGRVMFPLTDARGRVAGFAGRVLPSSAEATEGKDPKYINTPETEIYHKGELLYGLAVNKGEIKKQEFAVVVEGEVDAISSWQAGVKNVVAIKGSAFTPEQIRLLLRYCRQVRLALDADTAGQEATRRSIALADSLGLGVRVVKISGGKDPDEIARADGAEWKDMVKQAVGVYDFYVQSALSRFDVKTGEGKRSVSQELAPILAGMTNSVEQAHYMKVVAERLGVSEEAVAAEVGKAEIRSSGNQVIRSSGEEEKSQKTRAERLEEYWLGCLLRASSKTKQEAIERVKRRKWEVVGIGRIVEYISKGSEVQQLPEELRSLAETAWFKGETEDERELLQVEKEWDKVLAQKKLKALGEEIRRLEREGGAKEKLKALRQEFVRVSAKLGT</sequence>
<dbReference type="GO" id="GO:0008270">
    <property type="term" value="F:zinc ion binding"/>
    <property type="evidence" value="ECO:0007669"/>
    <property type="project" value="UniProtKB-UniRule"/>
</dbReference>
<dbReference type="Proteomes" id="UP000177324">
    <property type="component" value="Unassembled WGS sequence"/>
</dbReference>
<accession>A0A1G1VUD8</accession>
<dbReference type="EMBL" id="MHCH01000005">
    <property type="protein sequence ID" value="OGY19016.1"/>
    <property type="molecule type" value="Genomic_DNA"/>
</dbReference>
<protein>
    <recommendedName>
        <fullName evidence="12 13">DNA primase</fullName>
        <ecNumber evidence="12">2.7.7.101</ecNumber>
    </recommendedName>
</protein>
<dbReference type="PANTHER" id="PTHR30313:SF2">
    <property type="entry name" value="DNA PRIMASE"/>
    <property type="match status" value="1"/>
</dbReference>
<comment type="cofactor">
    <cofactor evidence="12 13 14">
        <name>Zn(2+)</name>
        <dbReference type="ChEBI" id="CHEBI:29105"/>
    </cofactor>
    <text evidence="12 13 14">Binds 1 zinc ion per monomer.</text>
</comment>
<keyword evidence="7 12" id="KW-0863">Zinc-finger</keyword>
<evidence type="ECO:0000256" key="10">
    <source>
        <dbReference type="ARBA" id="ARBA00023125"/>
    </source>
</evidence>
<keyword evidence="8 12" id="KW-0862">Zinc</keyword>
<organism evidence="16 17">
    <name type="scientific">Candidatus Chisholmbacteria bacterium RIFCSPHIGHO2_01_FULL_48_12</name>
    <dbReference type="NCBI Taxonomy" id="1797589"/>
    <lineage>
        <taxon>Bacteria</taxon>
        <taxon>Candidatus Chisholmiibacteriota</taxon>
    </lineage>
</organism>
<dbReference type="PANTHER" id="PTHR30313">
    <property type="entry name" value="DNA PRIMASE"/>
    <property type="match status" value="1"/>
</dbReference>
<dbReference type="GO" id="GO:0006269">
    <property type="term" value="P:DNA replication, synthesis of primer"/>
    <property type="evidence" value="ECO:0007669"/>
    <property type="project" value="UniProtKB-UniRule"/>
</dbReference>
<reference evidence="16 17" key="1">
    <citation type="journal article" date="2016" name="Nat. Commun.">
        <title>Thousands of microbial genomes shed light on interconnected biogeochemical processes in an aquifer system.</title>
        <authorList>
            <person name="Anantharaman K."/>
            <person name="Brown C.T."/>
            <person name="Hug L.A."/>
            <person name="Sharon I."/>
            <person name="Castelle C.J."/>
            <person name="Probst A.J."/>
            <person name="Thomas B.C."/>
            <person name="Singh A."/>
            <person name="Wilkins M.J."/>
            <person name="Karaoz U."/>
            <person name="Brodie E.L."/>
            <person name="Williams K.H."/>
            <person name="Hubbard S.S."/>
            <person name="Banfield J.F."/>
        </authorList>
    </citation>
    <scope>NUCLEOTIDE SEQUENCE [LARGE SCALE GENOMIC DNA]</scope>
</reference>
<keyword evidence="10 12" id="KW-0238">DNA-binding</keyword>
<keyword evidence="5 12" id="KW-0235">DNA replication</keyword>
<dbReference type="InterPro" id="IPR034151">
    <property type="entry name" value="TOPRIM_DnaG_bac"/>
</dbReference>
<evidence type="ECO:0000256" key="1">
    <source>
        <dbReference type="ARBA" id="ARBA00022478"/>
    </source>
</evidence>
<dbReference type="InterPro" id="IPR036977">
    <property type="entry name" value="DNA_primase_Znf_CHC2"/>
</dbReference>
<dbReference type="InterPro" id="IPR019475">
    <property type="entry name" value="DNA_primase_DnaB-bd"/>
</dbReference>
<dbReference type="EC" id="2.7.7.101" evidence="12"/>
<evidence type="ECO:0000256" key="11">
    <source>
        <dbReference type="ARBA" id="ARBA00023163"/>
    </source>
</evidence>
<dbReference type="CDD" id="cd03364">
    <property type="entry name" value="TOPRIM_DnaG_primases"/>
    <property type="match status" value="1"/>
</dbReference>
<keyword evidence="2 12" id="KW-0639">Primosome</keyword>